<dbReference type="EMBL" id="CAJNOC010000022">
    <property type="protein sequence ID" value="CAF0707124.1"/>
    <property type="molecule type" value="Genomic_DNA"/>
</dbReference>
<comment type="caution">
    <text evidence="1">The sequence shown here is derived from an EMBL/GenBank/DDBJ whole genome shotgun (WGS) entry which is preliminary data.</text>
</comment>
<keyword evidence="2" id="KW-1185">Reference proteome</keyword>
<evidence type="ECO:0000313" key="1">
    <source>
        <dbReference type="EMBL" id="CAF0707124.1"/>
    </source>
</evidence>
<organism evidence="1 2">
    <name type="scientific">Brachionus calyciflorus</name>
    <dbReference type="NCBI Taxonomy" id="104777"/>
    <lineage>
        <taxon>Eukaryota</taxon>
        <taxon>Metazoa</taxon>
        <taxon>Spiralia</taxon>
        <taxon>Gnathifera</taxon>
        <taxon>Rotifera</taxon>
        <taxon>Eurotatoria</taxon>
        <taxon>Monogononta</taxon>
        <taxon>Pseudotrocha</taxon>
        <taxon>Ploima</taxon>
        <taxon>Brachionidae</taxon>
        <taxon>Brachionus</taxon>
    </lineage>
</organism>
<dbReference type="OrthoDB" id="288703at2759"/>
<proteinExistence type="predicted"/>
<protein>
    <submittedName>
        <fullName evidence="1">Uncharacterized protein</fullName>
    </submittedName>
</protein>
<gene>
    <name evidence="1" type="ORF">OXX778_LOCUS455</name>
</gene>
<dbReference type="AlphaFoldDB" id="A0A813LYQ0"/>
<sequence>MVKFNKFSHKPIFESEDISPESLGLDWQQLLVDFQNKPVDETIKGIIEKFMVKENVEFDQICLILKHYILLNPENSENSLPYLDHFLQFDEQVYINQLVERFMNLGNNSNSQWMITEIIKLISSVCNEEQAILLLRSPHFSKFLLSSIFDSAILAKLKSNSTGFTTTEAAILTNLFETISSLCEIKSELLNFVTQTHVDWLADALTGINKTHTDLSESIARLFHLIATSETLNQSLGDLFINKKFFLNSIEYLSTNENQTNDLSANLNAKLYLMGSMANILNFSKNQTENKTAYFLNLLRDFGPMIQFSLDLNLNQNLNQETENLFKNTNSDADNETKTVIKSLEKSSESKILSLDILSTILNHFIQDNSEEEEYESWDECSDDGMDDNNNVKSEMDVEIDKTNQNDQVETQHISELKEIVKSLRLMDLLVKTISKDNENILQENDRIEHIYNSVKLIRNEALKTYLLLIETFYLNKKLENLELHSDIDISSLFTLLELLGTKSVEDLEMILLPSSNKKDESIVKFVEIIYDLFVYFNQSNVLTYEHKVSIVNLIKDILLKFKFDIIELSVRLARILGLISIKERDSNLSAGKDLLQLIGTILMELTVGSFELADQNNLETLRLNAELMDVIIDLFGEDNLGDLERNLNFIERIKYFNEKFYAKYKKIGKKQKIDKDHSLIIKTVKDNFKSFVDYKIKNSK</sequence>
<reference evidence="1" key="1">
    <citation type="submission" date="2021-02" db="EMBL/GenBank/DDBJ databases">
        <authorList>
            <person name="Nowell W R."/>
        </authorList>
    </citation>
    <scope>NUCLEOTIDE SEQUENCE</scope>
    <source>
        <strain evidence="1">Ploen Becks lab</strain>
    </source>
</reference>
<evidence type="ECO:0000313" key="2">
    <source>
        <dbReference type="Proteomes" id="UP000663879"/>
    </source>
</evidence>
<dbReference type="Proteomes" id="UP000663879">
    <property type="component" value="Unassembled WGS sequence"/>
</dbReference>
<name>A0A813LYQ0_9BILA</name>
<accession>A0A813LYQ0</accession>